<dbReference type="EMBL" id="DXBU01000026">
    <property type="protein sequence ID" value="HIZ21595.1"/>
    <property type="molecule type" value="Genomic_DNA"/>
</dbReference>
<evidence type="ECO:0000256" key="2">
    <source>
        <dbReference type="SAM" id="MobiDB-lite"/>
    </source>
</evidence>
<reference evidence="4" key="2">
    <citation type="submission" date="2021-04" db="EMBL/GenBank/DDBJ databases">
        <authorList>
            <person name="Gilroy R."/>
        </authorList>
    </citation>
    <scope>NUCLEOTIDE SEQUENCE</scope>
    <source>
        <strain evidence="4">14324</strain>
    </source>
</reference>
<evidence type="ECO:0000256" key="1">
    <source>
        <dbReference type="ARBA" id="ARBA00093462"/>
    </source>
</evidence>
<dbReference type="Gene3D" id="1.10.10.630">
    <property type="entry name" value="DnaD domain-like"/>
    <property type="match status" value="2"/>
</dbReference>
<dbReference type="SUPFAM" id="SSF158499">
    <property type="entry name" value="DnaD domain-like"/>
    <property type="match status" value="2"/>
</dbReference>
<gene>
    <name evidence="4" type="ORF">IAA21_02190</name>
</gene>
<feature type="domain" description="DnaB/C C-terminal" evidence="3">
    <location>
        <begin position="147"/>
        <end position="217"/>
    </location>
</feature>
<evidence type="ECO:0000259" key="3">
    <source>
        <dbReference type="Pfam" id="PF07261"/>
    </source>
</evidence>
<dbReference type="PIRSF" id="PIRSF033722">
    <property type="entry name" value="DnaD_CA_C3587_prd"/>
    <property type="match status" value="1"/>
</dbReference>
<evidence type="ECO:0000313" key="4">
    <source>
        <dbReference type="EMBL" id="HIZ21595.1"/>
    </source>
</evidence>
<dbReference type="Pfam" id="PF07261">
    <property type="entry name" value="DnaB_2"/>
    <property type="match status" value="2"/>
</dbReference>
<organism evidence="4 5">
    <name type="scientific">Candidatus Blautia faecigallinarum</name>
    <dbReference type="NCBI Taxonomy" id="2838488"/>
    <lineage>
        <taxon>Bacteria</taxon>
        <taxon>Bacillati</taxon>
        <taxon>Bacillota</taxon>
        <taxon>Clostridia</taxon>
        <taxon>Lachnospirales</taxon>
        <taxon>Lachnospiraceae</taxon>
        <taxon>Blautia</taxon>
    </lineage>
</organism>
<proteinExistence type="inferred from homology"/>
<comment type="caution">
    <text evidence="4">The sequence shown here is derived from an EMBL/GenBank/DDBJ whole genome shotgun (WGS) entry which is preliminary data.</text>
</comment>
<evidence type="ECO:0000313" key="5">
    <source>
        <dbReference type="Proteomes" id="UP000824041"/>
    </source>
</evidence>
<feature type="compositionally biased region" description="Basic and acidic residues" evidence="2">
    <location>
        <begin position="102"/>
        <end position="115"/>
    </location>
</feature>
<feature type="region of interest" description="Disordered" evidence="2">
    <location>
        <begin position="93"/>
        <end position="125"/>
    </location>
</feature>
<reference evidence="4" key="1">
    <citation type="journal article" date="2021" name="PeerJ">
        <title>Extensive microbial diversity within the chicken gut microbiome revealed by metagenomics and culture.</title>
        <authorList>
            <person name="Gilroy R."/>
            <person name="Ravi A."/>
            <person name="Getino M."/>
            <person name="Pursley I."/>
            <person name="Horton D.L."/>
            <person name="Alikhan N.F."/>
            <person name="Baker D."/>
            <person name="Gharbi K."/>
            <person name="Hall N."/>
            <person name="Watson M."/>
            <person name="Adriaenssens E.M."/>
            <person name="Foster-Nyarko E."/>
            <person name="Jarju S."/>
            <person name="Secka A."/>
            <person name="Antonio M."/>
            <person name="Oren A."/>
            <person name="Chaudhuri R.R."/>
            <person name="La Ragione R."/>
            <person name="Hildebrand F."/>
            <person name="Pallen M.J."/>
        </authorList>
    </citation>
    <scope>NUCLEOTIDE SEQUENCE</scope>
    <source>
        <strain evidence="4">14324</strain>
    </source>
</reference>
<name>A0A9D2DRC4_9FIRM</name>
<accession>A0A9D2DRC4</accession>
<dbReference type="AlphaFoldDB" id="A0A9D2DRC4"/>
<dbReference type="InterPro" id="IPR006343">
    <property type="entry name" value="DnaB/C_C"/>
</dbReference>
<protein>
    <submittedName>
        <fullName evidence="4">DnaD domain protein</fullName>
    </submittedName>
</protein>
<dbReference type="PANTHER" id="PTHR37293:SF5">
    <property type="entry name" value="DNA REPLICATION PROTEIN"/>
    <property type="match status" value="1"/>
</dbReference>
<dbReference type="InterPro" id="IPR034829">
    <property type="entry name" value="DnaD-like_sf"/>
</dbReference>
<dbReference type="NCBIfam" id="TIGR01446">
    <property type="entry name" value="DnaD_dom"/>
    <property type="match status" value="2"/>
</dbReference>
<feature type="domain" description="DnaB/C C-terminal" evidence="3">
    <location>
        <begin position="236"/>
        <end position="298"/>
    </location>
</feature>
<sequence>MNMITLHDASRTEATFLSNIFIDEYMPEANGEFVKVYIYLLRILGNAPVSFSLEQMADQLLCTEGDILRALKYWSKAGLIALEENEDHQLSGISIIPPKPLSHKEMPKEQGEEKPSVPQAPDKNKSLTPARIQELKQNEEIIQLLYIAEQYLGKTLSPTEIQKLLFFYDELHFSADLIEYLIEYCVSHSHKSIRYIEKVALAWSEEKITTVQMAKEASSRYNKEYFTILKALGISGRNPVDTEIAIMDTWIKEYGFSMDIIQEACSRTVLQTGQSSFQYADKILTGWKNKNVKSKNDIAVLDAEHKKRRLDRAPRRQSTSAPNRFNNFQQRDYDFDEYEKRLLNK</sequence>
<comment type="similarity">
    <text evidence="1">Belongs to the DnaB/DnaD family.</text>
</comment>
<dbReference type="PANTHER" id="PTHR37293">
    <property type="entry name" value="PHAGE REPLICATION PROTEIN-RELATED"/>
    <property type="match status" value="1"/>
</dbReference>
<dbReference type="InterPro" id="IPR017019">
    <property type="entry name" value="DNA_replication_prd_bac"/>
</dbReference>
<dbReference type="InterPro" id="IPR053162">
    <property type="entry name" value="DnaD"/>
</dbReference>
<dbReference type="Proteomes" id="UP000824041">
    <property type="component" value="Unassembled WGS sequence"/>
</dbReference>